<dbReference type="PANTHER" id="PTHR10885">
    <property type="entry name" value="ISOPENTENYL-DIPHOSPHATE DELTA-ISOMERASE"/>
    <property type="match status" value="1"/>
</dbReference>
<dbReference type="SUPFAM" id="SSF55811">
    <property type="entry name" value="Nudix"/>
    <property type="match status" value="1"/>
</dbReference>
<dbReference type="RefSeq" id="WP_060814331.1">
    <property type="nucleotide sequence ID" value="NZ_CP050816.1"/>
</dbReference>
<dbReference type="GO" id="GO:0004452">
    <property type="term" value="F:isopentenyl-diphosphate delta-isomerase activity"/>
    <property type="evidence" value="ECO:0007669"/>
    <property type="project" value="UniProtKB-EC"/>
</dbReference>
<dbReference type="Proteomes" id="UP000254807">
    <property type="component" value="Unassembled WGS sequence"/>
</dbReference>
<name>A0A376GV10_ENTGA</name>
<keyword evidence="5" id="KW-1185">Reference proteome</keyword>
<keyword evidence="4" id="KW-0413">Isomerase</keyword>
<organism evidence="4 5">
    <name type="scientific">Enterococcus gallinarum</name>
    <dbReference type="NCBI Taxonomy" id="1353"/>
    <lineage>
        <taxon>Bacteria</taxon>
        <taxon>Bacillati</taxon>
        <taxon>Bacillota</taxon>
        <taxon>Bacilli</taxon>
        <taxon>Lactobacillales</taxon>
        <taxon>Enterococcaceae</taxon>
        <taxon>Enterococcus</taxon>
    </lineage>
</organism>
<evidence type="ECO:0000313" key="5">
    <source>
        <dbReference type="Proteomes" id="UP000254807"/>
    </source>
</evidence>
<dbReference type="PROSITE" id="PS51462">
    <property type="entry name" value="NUDIX"/>
    <property type="match status" value="1"/>
</dbReference>
<evidence type="ECO:0000313" key="3">
    <source>
        <dbReference type="EMBL" id="MDT2690460.1"/>
    </source>
</evidence>
<dbReference type="GO" id="GO:0016787">
    <property type="term" value="F:hydrolase activity"/>
    <property type="evidence" value="ECO:0007669"/>
    <property type="project" value="UniProtKB-KW"/>
</dbReference>
<dbReference type="InterPro" id="IPR020084">
    <property type="entry name" value="NUDIX_hydrolase_CS"/>
</dbReference>
<dbReference type="Pfam" id="PF00293">
    <property type="entry name" value="NUDIX"/>
    <property type="match status" value="1"/>
</dbReference>
<dbReference type="EMBL" id="UFYW01000001">
    <property type="protein sequence ID" value="STD82367.1"/>
    <property type="molecule type" value="Genomic_DNA"/>
</dbReference>
<dbReference type="OrthoDB" id="9786032at2"/>
<proteinExistence type="predicted"/>
<evidence type="ECO:0000256" key="1">
    <source>
        <dbReference type="ARBA" id="ARBA00022801"/>
    </source>
</evidence>
<dbReference type="Gene3D" id="3.90.79.10">
    <property type="entry name" value="Nucleoside Triphosphate Pyrophosphohydrolase"/>
    <property type="match status" value="1"/>
</dbReference>
<dbReference type="PANTHER" id="PTHR10885:SF0">
    <property type="entry name" value="ISOPENTENYL-DIPHOSPHATE DELTA-ISOMERASE"/>
    <property type="match status" value="1"/>
</dbReference>
<dbReference type="EC" id="5.3.3.2" evidence="4"/>
<evidence type="ECO:0000313" key="4">
    <source>
        <dbReference type="EMBL" id="STD82367.1"/>
    </source>
</evidence>
<feature type="domain" description="Nudix hydrolase" evidence="2">
    <location>
        <begin position="28"/>
        <end position="125"/>
    </location>
</feature>
<dbReference type="InterPro" id="IPR000086">
    <property type="entry name" value="NUDIX_hydrolase_dom"/>
</dbReference>
<sequence>MEQLTVYDAQKQPTAATMLRDTPVPNDGYRVVVSVLLFNEAGELLIQKRQSTKKGWPSYWDYPAGGTVKAGESCYQAAERELLEELGMTLSSEKIPSRLTVKFEEGWNELYFVQWTGANPELCLQ</sequence>
<reference evidence="4 5" key="1">
    <citation type="submission" date="2018-06" db="EMBL/GenBank/DDBJ databases">
        <authorList>
            <consortium name="Pathogen Informatics"/>
            <person name="Doyle S."/>
        </authorList>
    </citation>
    <scope>NUCLEOTIDE SEQUENCE [LARGE SCALE GENOMIC DNA]</scope>
    <source>
        <strain evidence="4 5">NCTC12360</strain>
    </source>
</reference>
<dbReference type="Proteomes" id="UP001183682">
    <property type="component" value="Unassembled WGS sequence"/>
</dbReference>
<gene>
    <name evidence="4" type="primary">idi</name>
    <name evidence="4" type="ORF">NCTC12360_00791</name>
    <name evidence="3" type="ORF">P7E30_09625</name>
</gene>
<dbReference type="PROSITE" id="PS00893">
    <property type="entry name" value="NUDIX_BOX"/>
    <property type="match status" value="1"/>
</dbReference>
<keyword evidence="1" id="KW-0378">Hydrolase</keyword>
<dbReference type="InterPro" id="IPR015797">
    <property type="entry name" value="NUDIX_hydrolase-like_dom_sf"/>
</dbReference>
<dbReference type="EMBL" id="JARPZN010000005">
    <property type="protein sequence ID" value="MDT2690460.1"/>
    <property type="molecule type" value="Genomic_DNA"/>
</dbReference>
<dbReference type="AlphaFoldDB" id="A0A376GV10"/>
<protein>
    <submittedName>
        <fullName evidence="4">MutT/NUDIX family protein</fullName>
        <ecNumber evidence="4">5.3.3.2</ecNumber>
    </submittedName>
    <submittedName>
        <fullName evidence="3">NUDIX domain-containing protein</fullName>
    </submittedName>
</protein>
<reference evidence="3" key="2">
    <citation type="submission" date="2023-03" db="EMBL/GenBank/DDBJ databases">
        <authorList>
            <person name="Shen W."/>
            <person name="Cai J."/>
        </authorList>
    </citation>
    <scope>NUCLEOTIDE SEQUENCE</scope>
    <source>
        <strain evidence="3">K69-2</strain>
    </source>
</reference>
<dbReference type="GeneID" id="93224200"/>
<evidence type="ECO:0000259" key="2">
    <source>
        <dbReference type="PROSITE" id="PS51462"/>
    </source>
</evidence>
<accession>A0A376GV10</accession>